<comment type="caution">
    <text evidence="2">The sequence shown here is derived from an EMBL/GenBank/DDBJ whole genome shotgun (WGS) entry which is preliminary data.</text>
</comment>
<sequence>MPRGIYVLMLLAVIAAGGLTAWLVSVFGPDAFVLALPVFMIATIFLNRVRK</sequence>
<evidence type="ECO:0000256" key="1">
    <source>
        <dbReference type="SAM" id="Phobius"/>
    </source>
</evidence>
<evidence type="ECO:0000313" key="2">
    <source>
        <dbReference type="EMBL" id="RKE93709.1"/>
    </source>
</evidence>
<keyword evidence="1" id="KW-0812">Transmembrane</keyword>
<feature type="transmembrane region" description="Helical" evidence="1">
    <location>
        <begin position="5"/>
        <end position="25"/>
    </location>
</feature>
<feature type="transmembrane region" description="Helical" evidence="1">
    <location>
        <begin position="31"/>
        <end position="49"/>
    </location>
</feature>
<evidence type="ECO:0000313" key="3">
    <source>
        <dbReference type="Proteomes" id="UP000284407"/>
    </source>
</evidence>
<dbReference type="AlphaFoldDB" id="A0A420DHK8"/>
<dbReference type="RefSeq" id="WP_156949561.1">
    <property type="nucleotide sequence ID" value="NZ_RAQK01000002.1"/>
</dbReference>
<reference evidence="2 3" key="1">
    <citation type="submission" date="2018-09" db="EMBL/GenBank/DDBJ databases">
        <title>Genomic Encyclopedia of Archaeal and Bacterial Type Strains, Phase II (KMG-II): from individual species to whole genera.</title>
        <authorList>
            <person name="Goeker M."/>
        </authorList>
    </citation>
    <scope>NUCLEOTIDE SEQUENCE [LARGE SCALE GENOMIC DNA]</scope>
    <source>
        <strain evidence="2 3">DSM 11458</strain>
    </source>
</reference>
<dbReference type="STRING" id="1443111.Z949_1722"/>
<accession>A0A420DHK8</accession>
<keyword evidence="1" id="KW-0472">Membrane</keyword>
<proteinExistence type="predicted"/>
<protein>
    <submittedName>
        <fullName evidence="2">Uncharacterized protein</fullName>
    </submittedName>
</protein>
<dbReference type="EMBL" id="RAQK01000002">
    <property type="protein sequence ID" value="RKE93709.1"/>
    <property type="molecule type" value="Genomic_DNA"/>
</dbReference>
<keyword evidence="3" id="KW-1185">Reference proteome</keyword>
<keyword evidence="1" id="KW-1133">Transmembrane helix</keyword>
<gene>
    <name evidence="2" type="ORF">C8N30_2800</name>
</gene>
<organism evidence="2 3">
    <name type="scientific">Sulfitobacter guttiformis</name>
    <dbReference type="NCBI Taxonomy" id="74349"/>
    <lineage>
        <taxon>Bacteria</taxon>
        <taxon>Pseudomonadati</taxon>
        <taxon>Pseudomonadota</taxon>
        <taxon>Alphaproteobacteria</taxon>
        <taxon>Rhodobacterales</taxon>
        <taxon>Roseobacteraceae</taxon>
        <taxon>Sulfitobacter</taxon>
    </lineage>
</organism>
<name>A0A420DHK8_9RHOB</name>
<dbReference type="Proteomes" id="UP000284407">
    <property type="component" value="Unassembled WGS sequence"/>
</dbReference>